<protein>
    <submittedName>
        <fullName evidence="2">Uncharacterized protein</fullName>
    </submittedName>
</protein>
<dbReference type="RefSeq" id="WP_009837245.1">
    <property type="nucleotide sequence ID" value="NZ_AAOH01000002.1"/>
</dbReference>
<reference evidence="2 3" key="1">
    <citation type="submission" date="2006-02" db="EMBL/GenBank/DDBJ databases">
        <authorList>
            <person name="Moran M.A."/>
            <person name="Kjelleberg S."/>
            <person name="Egan S."/>
            <person name="Saunders N."/>
            <person name="Thomas T."/>
            <person name="Ferriera S."/>
            <person name="Johnson J."/>
            <person name="Kravitz S."/>
            <person name="Halpern A."/>
            <person name="Remington K."/>
            <person name="Beeson K."/>
            <person name="Tran B."/>
            <person name="Rogers Y.-H."/>
            <person name="Friedman R."/>
            <person name="Venter J.C."/>
        </authorList>
    </citation>
    <scope>NUCLEOTIDE SEQUENCE [LARGE SCALE GENOMIC DNA]</scope>
    <source>
        <strain evidence="2 3">D2</strain>
    </source>
</reference>
<evidence type="ECO:0000313" key="3">
    <source>
        <dbReference type="Proteomes" id="UP000006201"/>
    </source>
</evidence>
<dbReference type="AlphaFoldDB" id="A4C5W7"/>
<dbReference type="eggNOG" id="ENOG502ZUVN">
    <property type="taxonomic scope" value="Bacteria"/>
</dbReference>
<organism evidence="2 3">
    <name type="scientific">Pseudoalteromonas tunicata D2</name>
    <dbReference type="NCBI Taxonomy" id="87626"/>
    <lineage>
        <taxon>Bacteria</taxon>
        <taxon>Pseudomonadati</taxon>
        <taxon>Pseudomonadota</taxon>
        <taxon>Gammaproteobacteria</taxon>
        <taxon>Alteromonadales</taxon>
        <taxon>Pseudoalteromonadaceae</taxon>
        <taxon>Pseudoalteromonas</taxon>
    </lineage>
</organism>
<accession>A4C5W7</accession>
<dbReference type="HOGENOM" id="CLU_364429_0_0_6"/>
<comment type="caution">
    <text evidence="2">The sequence shown here is derived from an EMBL/GenBank/DDBJ whole genome shotgun (WGS) entry which is preliminary data.</text>
</comment>
<evidence type="ECO:0000313" key="2">
    <source>
        <dbReference type="EMBL" id="EAR29371.1"/>
    </source>
</evidence>
<proteinExistence type="predicted"/>
<feature type="coiled-coil region" evidence="1">
    <location>
        <begin position="317"/>
        <end position="351"/>
    </location>
</feature>
<evidence type="ECO:0000256" key="1">
    <source>
        <dbReference type="SAM" id="Coils"/>
    </source>
</evidence>
<dbReference type="EMBL" id="AAOH01000002">
    <property type="protein sequence ID" value="EAR29371.1"/>
    <property type="molecule type" value="Genomic_DNA"/>
</dbReference>
<keyword evidence="1" id="KW-0175">Coiled coil</keyword>
<dbReference type="OrthoDB" id="6310580at2"/>
<dbReference type="Proteomes" id="UP000006201">
    <property type="component" value="Unassembled WGS sequence"/>
</dbReference>
<sequence>MTTELNIESIQELLEPITTPLGKHSGEQLVYTDSLNEPVSFNFLGAKGALDGEIDVELFNSKDDKDDSRILFSIATNTQEHELSPAIAYHGDSCWLKYSLEANIKGDGHYSLSELGIGIDANEGLLISSYRRHAPTETLGNAVISDVRTFPLIFSVEDVKSIQPEEALEMETSGKLVANAEFAWGEILASSLSTFSKLLDQGEILDIKLDASLSAQLNVSIEGGFKVVFYRQQGDNNVVRIGVKKSSLYEFDGTINAGIKAQLIDPQNFKTVYTAIVEGFFEAPLNKINQILALVNTDDIPDELKFYINKISDRIGLQDGIDTIEDIKENIEQLQKKITDGIIQAAKAKAELSFAYEYNRLTETQSLAELIVSNAALEHVHGHALAGRILDMTAMVNNDSVKLERFFYQKTTKIEKSYGFNLGFGKWQAMSRNNSSIKYVENQNASGEVKLATIAMRGYKDNYFGEKRDFYISFEAQMPDYSLSRVPSINEFKLGLTLVHQKEGIDINPREVQKLADEFAVWQLAPAGELEDATEKLLTTLDGATDIKIARTITVDHQAFIQLLPLLSEFDIHRLSTSFAAALPTAMRLQVGRATPSLKVKYYQPILASYLNGDFSRPDDLAAYAYQYLKKEGMGKLARKERDWRSAGGSMQFHLGGLAKYHGDIRKELKNLCSGMKMLKQAYTTGLSHEVLDDAFYLFDDMGKSELYTRIFGNFLLSCANEFEELAGTLTCSAVIDYKKDGQVQQLVWGMS</sequence>
<name>A4C5W7_9GAMM</name>
<keyword evidence="3" id="KW-1185">Reference proteome</keyword>
<gene>
    <name evidence="2" type="ORF">PTD2_11164</name>
</gene>